<dbReference type="InterPro" id="IPR001599">
    <property type="entry name" value="Macroglobln_a2"/>
</dbReference>
<dbReference type="Pfam" id="PF07678">
    <property type="entry name" value="TED_complement"/>
    <property type="match status" value="1"/>
</dbReference>
<evidence type="ECO:0000259" key="11">
    <source>
        <dbReference type="SMART" id="SM01361"/>
    </source>
</evidence>
<keyword evidence="4" id="KW-0646">Protease inhibitor</keyword>
<dbReference type="InterPro" id="IPR050473">
    <property type="entry name" value="A2M/Complement_sys"/>
</dbReference>
<dbReference type="Pfam" id="PF00207">
    <property type="entry name" value="A2M"/>
    <property type="match status" value="1"/>
</dbReference>
<dbReference type="Gene3D" id="2.20.130.20">
    <property type="match status" value="2"/>
</dbReference>
<dbReference type="InterPro" id="IPR008930">
    <property type="entry name" value="Terpenoid_cyclase/PrenylTrfase"/>
</dbReference>
<keyword evidence="6" id="KW-0722">Serine protease inhibitor</keyword>
<sequence length="1458" mass="164905">LFSMTELSDLVLPSYSQYVLLVPTVVRSDSPQTACVQFHSLREPLSLSIILEYGNIRKTLFEESVTKNDYFKCCEFKVPPATSDPLAFISFSAKGTTFDVAERRSVAIQNVDNTVFIQTDKPIYKPGQKVMFRVVTLDTQFRPVQETVSFGMSLSPTLQDPEQNKIFQWLEVASKHGIVQLSFPLIPEPILGSYHITVERSSGEKEYQFFTVEEYVLPKFEVTTKVPQRISFFDEEVRVNVCASYTYGQPVQGNARINLCQQHFYSPRCEQKRKETCEVVTGPLGKDGCLSTVISTKKFRLYRSYARMYTRLNVESIITENGTGIQMKSYDYVAVNQENDRVMFKNMDVYYKRGIPYYGEITVTNVDGKPVADRTVLLELNEQYLASYTTDKNGTAAFSINTSNFFDPSFKLRVRQAPDDCADFFTWRNDNEPQALFFVRRFYSRTNSFVKIEPVEEKLSCGQQQTIKVHYVLNREGYRNASHTNFYYVLRFVLPLLLGSPPLFHVPFTAPRGTFSITLTVTEKLAPSARLLLYTVHPHGEIVADSSWIRSDVCFKNKLQLEFSEKQGLPGSKVGLHLEAAANSYCALRAVDQSVLLLQPEQELSAESVYYQLRVSDLYGYYYNGLNLEDDTPEKCTPVKTTFFDGLYYEPVNVSRDGDVYRIFREMGLKVFTNSVLRKPVLCNEDKSDIEDHPGYFEYGIAHVSGYSTGKERFIRYLHRGGGNTVRKFFPETWIWDLVHTNSRGEVNVFYTIPDTITEWKASAFCMQDDAGFGISSPVSLTAFQPFFVDLTLPYSVIRGEKFNLIANVFNYLNKCIQISAILAKSSDYKAEILSPEGNTSRVCANERKTYIWAVSPHKLGEVKFTITAEAKLSNRDTGNSTSPEEETIHRDTLIQTLLVEPEGIKKELTQSSLVCTKGITISEPVYLSLPTNLVQGSARAYFSVIGDILGTALRNMENLLHMPYGCGEQNMALFTPNIYALDYLNKTGQLTEEIRVKGTGYLSTGYQKQLSYKHRDGSYSSFGTRDREGSVWLTAFVYKSFAQARRYIYIDDNVQSQTLIWLASKQKSDGCFENAGSHFNNALKGGEEGEYSLTAYVVAALLEAGHSAAHPIIQSGMNCLETAFANGVHNLYNQALFAYAYGLADKDKRCQFFLEKLDKTATRDGGSVHWQRENKPPAEHFPVFCSRAPSAEIEITSYVLLALLNKAKLTPEDLSYISRIVRWLVKQQNPYGGFSSSQDTVVALQALAQYGYLTFSKKSLNTVKVNFMESPSKTFQVNNKNRFLLQQASLPTIPGNYSAEVNGTGCVYLQTTLRYNIHLPKRAAGFSLSVRPANVSCTSSFPPKFDLVLSASYTGNRKVSNMAIIDVKMLSGFVPVRSSLRKLQYQDSVVDRVDIKNNHVLFYLQKVSQKQITFSFSVEQSLPVSDIKPVPVHMYDYYETDEYALAEYKTPCSLPSN</sequence>
<dbReference type="InterPro" id="IPR041813">
    <property type="entry name" value="A2M_TED"/>
</dbReference>
<dbReference type="SUPFAM" id="SSF48239">
    <property type="entry name" value="Terpenoid cyclases/Protein prenyltransferases"/>
    <property type="match status" value="1"/>
</dbReference>
<dbReference type="CDD" id="cd02897">
    <property type="entry name" value="A2M_2"/>
    <property type="match status" value="1"/>
</dbReference>
<evidence type="ECO:0000256" key="4">
    <source>
        <dbReference type="ARBA" id="ARBA00022690"/>
    </source>
</evidence>
<dbReference type="Gene3D" id="2.60.40.690">
    <property type="entry name" value="Alpha-macroglobulin, receptor-binding domain"/>
    <property type="match status" value="1"/>
</dbReference>
<evidence type="ECO:0000259" key="10">
    <source>
        <dbReference type="SMART" id="SM01360"/>
    </source>
</evidence>
<dbReference type="GO" id="GO:0004867">
    <property type="term" value="F:serine-type endopeptidase inhibitor activity"/>
    <property type="evidence" value="ECO:0007669"/>
    <property type="project" value="UniProtKB-KW"/>
</dbReference>
<name>A0A7L0H6H8_HERCA</name>
<dbReference type="Pfam" id="PF17791">
    <property type="entry name" value="MG3"/>
    <property type="match status" value="1"/>
</dbReference>
<dbReference type="SUPFAM" id="SSF81296">
    <property type="entry name" value="E set domains"/>
    <property type="match status" value="1"/>
</dbReference>
<evidence type="ECO:0000256" key="3">
    <source>
        <dbReference type="ARBA" id="ARBA00022525"/>
    </source>
</evidence>
<dbReference type="Gene3D" id="2.60.40.1940">
    <property type="match status" value="1"/>
</dbReference>
<dbReference type="FunFam" id="2.60.40.1930:FF:000001">
    <property type="entry name" value="CD109 isoform 3"/>
    <property type="match status" value="1"/>
</dbReference>
<dbReference type="InterPro" id="IPR011626">
    <property type="entry name" value="Alpha-macroglobulin_TED"/>
</dbReference>
<dbReference type="PANTHER" id="PTHR11412">
    <property type="entry name" value="MACROGLOBULIN / COMPLEMENT"/>
    <property type="match status" value="1"/>
</dbReference>
<keyword evidence="3" id="KW-0964">Secreted</keyword>
<dbReference type="Pfam" id="PF07677">
    <property type="entry name" value="A2M_recep"/>
    <property type="match status" value="1"/>
</dbReference>
<dbReference type="InterPro" id="IPR013783">
    <property type="entry name" value="Ig-like_fold"/>
</dbReference>
<evidence type="ECO:0000256" key="2">
    <source>
        <dbReference type="ARBA" id="ARBA00010952"/>
    </source>
</evidence>
<organism evidence="12 13">
    <name type="scientific">Herpetotheres cachinnans</name>
    <name type="common">Laughing falcon</name>
    <name type="synonym">Falco cachinnans</name>
    <dbReference type="NCBI Taxonomy" id="56343"/>
    <lineage>
        <taxon>Eukaryota</taxon>
        <taxon>Metazoa</taxon>
        <taxon>Chordata</taxon>
        <taxon>Craniata</taxon>
        <taxon>Vertebrata</taxon>
        <taxon>Euteleostomi</taxon>
        <taxon>Archelosauria</taxon>
        <taxon>Archosauria</taxon>
        <taxon>Dinosauria</taxon>
        <taxon>Saurischia</taxon>
        <taxon>Theropoda</taxon>
        <taxon>Coelurosauria</taxon>
        <taxon>Aves</taxon>
        <taxon>Neognathae</taxon>
        <taxon>Neoaves</taxon>
        <taxon>Telluraves</taxon>
        <taxon>Australaves</taxon>
        <taxon>Falconiformes</taxon>
        <taxon>Falconidae</taxon>
        <taxon>Herpetotheres</taxon>
    </lineage>
</organism>
<evidence type="ECO:0000256" key="6">
    <source>
        <dbReference type="ARBA" id="ARBA00022900"/>
    </source>
</evidence>
<keyword evidence="5" id="KW-0732">Signal</keyword>
<evidence type="ECO:0000313" key="13">
    <source>
        <dbReference type="Proteomes" id="UP000555649"/>
    </source>
</evidence>
<evidence type="ECO:0000256" key="7">
    <source>
        <dbReference type="ARBA" id="ARBA00023157"/>
    </source>
</evidence>
<dbReference type="FunFam" id="1.50.10.20:FF:000001">
    <property type="entry name" value="CD109 isoform 1"/>
    <property type="match status" value="1"/>
</dbReference>
<dbReference type="Proteomes" id="UP000555649">
    <property type="component" value="Unassembled WGS sequence"/>
</dbReference>
<dbReference type="Gene3D" id="2.60.120.1540">
    <property type="match status" value="1"/>
</dbReference>
<reference evidence="12 13" key="1">
    <citation type="submission" date="2019-09" db="EMBL/GenBank/DDBJ databases">
        <title>Bird 10,000 Genomes (B10K) Project - Family phase.</title>
        <authorList>
            <person name="Zhang G."/>
        </authorList>
    </citation>
    <scope>NUCLEOTIDE SEQUENCE [LARGE SCALE GENOMIC DNA]</scope>
    <source>
        <strain evidence="12">B10K-DU-005-78</strain>
        <tissue evidence="12">Mixed tissue sample</tissue>
    </source>
</reference>
<evidence type="ECO:0000313" key="12">
    <source>
        <dbReference type="EMBL" id="NXK14553.1"/>
    </source>
</evidence>
<protein>
    <submittedName>
        <fullName evidence="12">OVOS protein</fullName>
    </submittedName>
</protein>
<dbReference type="InterPro" id="IPR011625">
    <property type="entry name" value="A2M_N_BRD"/>
</dbReference>
<dbReference type="InterPro" id="IPR002890">
    <property type="entry name" value="MG2"/>
</dbReference>
<dbReference type="InterPro" id="IPR036595">
    <property type="entry name" value="A-macroglobulin_rcpt-bd_sf"/>
</dbReference>
<dbReference type="InterPro" id="IPR041555">
    <property type="entry name" value="MG3"/>
</dbReference>
<dbReference type="InterPro" id="IPR040839">
    <property type="entry name" value="MG4"/>
</dbReference>
<dbReference type="EMBL" id="VXAJ01001001">
    <property type="protein sequence ID" value="NXK14553.1"/>
    <property type="molecule type" value="Genomic_DNA"/>
</dbReference>
<dbReference type="Gene3D" id="1.50.10.20">
    <property type="match status" value="1"/>
</dbReference>
<dbReference type="Pfam" id="PF07703">
    <property type="entry name" value="A2M_BRD"/>
    <property type="match status" value="1"/>
</dbReference>
<evidence type="ECO:0000256" key="5">
    <source>
        <dbReference type="ARBA" id="ARBA00022729"/>
    </source>
</evidence>
<evidence type="ECO:0000256" key="1">
    <source>
        <dbReference type="ARBA" id="ARBA00004613"/>
    </source>
</evidence>
<dbReference type="SMART" id="SM01361">
    <property type="entry name" value="A2M_recep"/>
    <property type="match status" value="1"/>
</dbReference>
<feature type="domain" description="Alpha-2-macroglobulin bait region" evidence="9">
    <location>
        <begin position="450"/>
        <end position="598"/>
    </location>
</feature>
<dbReference type="SMART" id="SM01360">
    <property type="entry name" value="A2M"/>
    <property type="match status" value="1"/>
</dbReference>
<comment type="caution">
    <text evidence="12">The sequence shown here is derived from an EMBL/GenBank/DDBJ whole genome shotgun (WGS) entry which is preliminary data.</text>
</comment>
<dbReference type="Gene3D" id="2.60.40.10">
    <property type="entry name" value="Immunoglobulins"/>
    <property type="match status" value="2"/>
</dbReference>
<proteinExistence type="inferred from homology"/>
<evidence type="ECO:0000256" key="8">
    <source>
        <dbReference type="ARBA" id="ARBA00023180"/>
    </source>
</evidence>
<dbReference type="InterPro" id="IPR047565">
    <property type="entry name" value="Alpha-macroglob_thiol-ester_cl"/>
</dbReference>
<dbReference type="Pfam" id="PF01835">
    <property type="entry name" value="MG2"/>
    <property type="match status" value="1"/>
</dbReference>
<dbReference type="PROSITE" id="PS00477">
    <property type="entry name" value="ALPHA_2_MACROGLOBULIN"/>
    <property type="match status" value="1"/>
</dbReference>
<dbReference type="InterPro" id="IPR014756">
    <property type="entry name" value="Ig_E-set"/>
</dbReference>
<feature type="non-terminal residue" evidence="12">
    <location>
        <position position="1"/>
    </location>
</feature>
<dbReference type="Pfam" id="PF17789">
    <property type="entry name" value="MG4"/>
    <property type="match status" value="1"/>
</dbReference>
<dbReference type="Gene3D" id="2.60.40.1930">
    <property type="match status" value="2"/>
</dbReference>
<comment type="subcellular location">
    <subcellularLocation>
        <location evidence="1">Secreted</location>
    </subcellularLocation>
</comment>
<keyword evidence="7" id="KW-1015">Disulfide bond</keyword>
<dbReference type="SMART" id="SM01419">
    <property type="entry name" value="Thiol-ester_cl"/>
    <property type="match status" value="1"/>
</dbReference>
<keyword evidence="8" id="KW-0325">Glycoprotein</keyword>
<feature type="non-terminal residue" evidence="12">
    <location>
        <position position="1458"/>
    </location>
</feature>
<dbReference type="GO" id="GO:0005615">
    <property type="term" value="C:extracellular space"/>
    <property type="evidence" value="ECO:0007669"/>
    <property type="project" value="InterPro"/>
</dbReference>
<accession>A0A7L0H6H8</accession>
<gene>
    <name evidence="12" type="primary">Ovos_0</name>
    <name evidence="12" type="ORF">HERCAC_R03932</name>
</gene>
<keyword evidence="13" id="KW-1185">Reference proteome</keyword>
<dbReference type="SUPFAM" id="SSF49410">
    <property type="entry name" value="Alpha-macroglobulin receptor domain"/>
    <property type="match status" value="1"/>
</dbReference>
<feature type="domain" description="Alpha-macroglobulin receptor-binding" evidence="11">
    <location>
        <begin position="1361"/>
        <end position="1449"/>
    </location>
</feature>
<dbReference type="InterPro" id="IPR009048">
    <property type="entry name" value="A-macroglobulin_rcpt-bd"/>
</dbReference>
<dbReference type="SMART" id="SM01359">
    <property type="entry name" value="A2M_N_2"/>
    <property type="match status" value="1"/>
</dbReference>
<dbReference type="PANTHER" id="PTHR11412:SF173">
    <property type="entry name" value="OVOSTATIN"/>
    <property type="match status" value="1"/>
</dbReference>
<evidence type="ECO:0000259" key="9">
    <source>
        <dbReference type="SMART" id="SM01359"/>
    </source>
</evidence>
<comment type="similarity">
    <text evidence="2">Belongs to the protease inhibitor I39 (alpha-2-macroglobulin) family.</text>
</comment>
<dbReference type="InterPro" id="IPR019742">
    <property type="entry name" value="MacrogloblnA2_CS"/>
</dbReference>
<feature type="domain" description="Alpha-2-macroglobulin" evidence="10">
    <location>
        <begin position="733"/>
        <end position="823"/>
    </location>
</feature>